<sequence>MDGLEHGLPPQKKRRRKKLLQRKRLIRSQADILAPAYVWPVDMHQQQCKYNSVLDTQNKVMAHLLHVLSRARLSGDSSAADQGLCCDIVAGLLDRGNRPHFLEDDIRRVFTITDTKYLNDVVYVASKTNTLGKTWTDVLLERFSRSAQRWVSQSLHVLPPSFYSFSERDVVDFRKIHEKDTGVVITSPKFGNLVVFEPCAHFAKWLPCNFNSFAFSSWLLLNARKLAHLNKKERRSNIKYPLLAIHLGVWGKPQSAANLGLPSNACPKQIYPAFTKESLQKGANLRQPKFNKIALEIMENDQFLDFVKAVDNLIDAIAPIEGVKGRFLMKKCKEIYDIESPIGSSIFMTIAINCSPISKMQAHMDFSDDYSSFAVVVCLASVPFIGGDLVFWQLKTRIHFDAMDVLVFRSRLFVHGNTDFTVEGLSRKQFKNATEAELKSEKVGGRGSIVFFSGSGILHAVKKKCSAADAAFINELFRDSVDSFEYDKLPNWLTHLDKI</sequence>
<dbReference type="Gene3D" id="3.60.130.30">
    <property type="match status" value="1"/>
</dbReference>
<comment type="caution">
    <text evidence="1">The sequence shown here is derived from an EMBL/GenBank/DDBJ whole genome shotgun (WGS) entry which is preliminary data.</text>
</comment>
<evidence type="ECO:0000313" key="1">
    <source>
        <dbReference type="EMBL" id="TPX73774.1"/>
    </source>
</evidence>
<evidence type="ECO:0000313" key="2">
    <source>
        <dbReference type="Proteomes" id="UP000320333"/>
    </source>
</evidence>
<dbReference type="EMBL" id="QEAP01000165">
    <property type="protein sequence ID" value="TPX73774.1"/>
    <property type="molecule type" value="Genomic_DNA"/>
</dbReference>
<name>A0A507FC42_9FUNG</name>
<dbReference type="OrthoDB" id="2152644at2759"/>
<gene>
    <name evidence="1" type="ORF">CcCBS67573_g04955</name>
</gene>
<dbReference type="AlphaFoldDB" id="A0A507FC42"/>
<accession>A0A507FC42</accession>
<proteinExistence type="predicted"/>
<protein>
    <submittedName>
        <fullName evidence="1">Uncharacterized protein</fullName>
    </submittedName>
</protein>
<keyword evidence="2" id="KW-1185">Reference proteome</keyword>
<reference evidence="1 2" key="1">
    <citation type="journal article" date="2019" name="Sci. Rep.">
        <title>Comparative genomics of chytrid fungi reveal insights into the obligate biotrophic and pathogenic lifestyle of Synchytrium endobioticum.</title>
        <authorList>
            <person name="van de Vossenberg B.T.L.H."/>
            <person name="Warris S."/>
            <person name="Nguyen H.D.T."/>
            <person name="van Gent-Pelzer M.P.E."/>
            <person name="Joly D.L."/>
            <person name="van de Geest H.C."/>
            <person name="Bonants P.J.M."/>
            <person name="Smith D.S."/>
            <person name="Levesque C.A."/>
            <person name="van der Lee T.A.J."/>
        </authorList>
    </citation>
    <scope>NUCLEOTIDE SEQUENCE [LARGE SCALE GENOMIC DNA]</scope>
    <source>
        <strain evidence="1 2">CBS 675.73</strain>
    </source>
</reference>
<dbReference type="Proteomes" id="UP000320333">
    <property type="component" value="Unassembled WGS sequence"/>
</dbReference>
<organism evidence="1 2">
    <name type="scientific">Chytriomyces confervae</name>
    <dbReference type="NCBI Taxonomy" id="246404"/>
    <lineage>
        <taxon>Eukaryota</taxon>
        <taxon>Fungi</taxon>
        <taxon>Fungi incertae sedis</taxon>
        <taxon>Chytridiomycota</taxon>
        <taxon>Chytridiomycota incertae sedis</taxon>
        <taxon>Chytridiomycetes</taxon>
        <taxon>Chytridiales</taxon>
        <taxon>Chytriomycetaceae</taxon>
        <taxon>Chytriomyces</taxon>
    </lineage>
</organism>